<protein>
    <recommendedName>
        <fullName evidence="3">PD-(D/E)XK nuclease superfamily protein</fullName>
    </recommendedName>
</protein>
<evidence type="ECO:0000313" key="1">
    <source>
        <dbReference type="EMBL" id="MDV2686488.1"/>
    </source>
</evidence>
<sequence length="307" mass="35382">MLLKPKHAECENREKLSKKHQIAGDAEDWFSRELLNKYQLSGVTFDFFVNWKNWTHGTLSNELWVKRNVSEEQIPSISTDAIQNLIYSCDSEEFVKDLALLAKGSLKYKLFRESVDWESQTDDYCPILSVDIDITGKVSAVNREKLSCLMKQIKTLSGGTVRVGGKGLFYSYTKLECYLSKTDAAWPGDADLILLDSKKKPIAILEFKKHTKLEAIESHKFEKYYKNNGSDKRKYNRLAILRDALGDIPLLVIYYPTREEHNYILIDEVLGEVGDLSANREWSLDLPVDEKSQRDLIEKIIEIVMEE</sequence>
<dbReference type="RefSeq" id="WP_317123646.1">
    <property type="nucleotide sequence ID" value="NZ_JAWJBA010000009.1"/>
</dbReference>
<keyword evidence="2" id="KW-1185">Reference proteome</keyword>
<organism evidence="1 2">
    <name type="scientific">Alkalihalophilus lindianensis</name>
    <dbReference type="NCBI Taxonomy" id="1630542"/>
    <lineage>
        <taxon>Bacteria</taxon>
        <taxon>Bacillati</taxon>
        <taxon>Bacillota</taxon>
        <taxon>Bacilli</taxon>
        <taxon>Bacillales</taxon>
        <taxon>Bacillaceae</taxon>
        <taxon>Alkalihalophilus</taxon>
    </lineage>
</organism>
<comment type="caution">
    <text evidence="1">The sequence shown here is derived from an EMBL/GenBank/DDBJ whole genome shotgun (WGS) entry which is preliminary data.</text>
</comment>
<gene>
    <name evidence="1" type="ORF">RYX56_19135</name>
</gene>
<dbReference type="Proteomes" id="UP001287282">
    <property type="component" value="Unassembled WGS sequence"/>
</dbReference>
<accession>A0ABU3XF71</accession>
<evidence type="ECO:0008006" key="3">
    <source>
        <dbReference type="Google" id="ProtNLM"/>
    </source>
</evidence>
<name>A0ABU3XF71_9BACI</name>
<dbReference type="EMBL" id="JAWJBA010000009">
    <property type="protein sequence ID" value="MDV2686488.1"/>
    <property type="molecule type" value="Genomic_DNA"/>
</dbReference>
<evidence type="ECO:0000313" key="2">
    <source>
        <dbReference type="Proteomes" id="UP001287282"/>
    </source>
</evidence>
<proteinExistence type="predicted"/>
<reference evidence="1 2" key="1">
    <citation type="submission" date="2023-10" db="EMBL/GenBank/DDBJ databases">
        <title>Screening of Alkalihalobacillus lindianensis BZ-TG-R113 and Its Alleviation of Salt Stress on Rapeseed Growth.</title>
        <authorList>
            <person name="Zhao B."/>
            <person name="Guo T."/>
        </authorList>
    </citation>
    <scope>NUCLEOTIDE SEQUENCE [LARGE SCALE GENOMIC DNA]</scope>
    <source>
        <strain evidence="1 2">BZ-TG-R113</strain>
    </source>
</reference>